<feature type="region of interest" description="Disordered" evidence="1">
    <location>
        <begin position="55"/>
        <end position="89"/>
    </location>
</feature>
<protein>
    <submittedName>
        <fullName evidence="3">Sel1 repeat family protein</fullName>
    </submittedName>
</protein>
<dbReference type="InterPro" id="IPR050767">
    <property type="entry name" value="Sel1_AlgK"/>
</dbReference>
<dbReference type="EMBL" id="WXFA01000010">
    <property type="protein sequence ID" value="MBM3092569.1"/>
    <property type="molecule type" value="Genomic_DNA"/>
</dbReference>
<proteinExistence type="predicted"/>
<dbReference type="Proteomes" id="UP000744980">
    <property type="component" value="Unassembled WGS sequence"/>
</dbReference>
<dbReference type="SMART" id="SM00671">
    <property type="entry name" value="SEL1"/>
    <property type="match status" value="6"/>
</dbReference>
<keyword evidence="2" id="KW-0732">Signal</keyword>
<dbReference type="SUPFAM" id="SSF81901">
    <property type="entry name" value="HCP-like"/>
    <property type="match status" value="1"/>
</dbReference>
<gene>
    <name evidence="3" type="ORF">GFB56_17365</name>
</gene>
<dbReference type="RefSeq" id="WP_025424780.1">
    <property type="nucleotide sequence ID" value="NZ_CP083370.1"/>
</dbReference>
<feature type="signal peptide" evidence="2">
    <location>
        <begin position="1"/>
        <end position="28"/>
    </location>
</feature>
<dbReference type="PANTHER" id="PTHR11102">
    <property type="entry name" value="SEL-1-LIKE PROTEIN"/>
    <property type="match status" value="1"/>
</dbReference>
<comment type="caution">
    <text evidence="3">The sequence shown here is derived from an EMBL/GenBank/DDBJ whole genome shotgun (WGS) entry which is preliminary data.</text>
</comment>
<evidence type="ECO:0000256" key="2">
    <source>
        <dbReference type="SAM" id="SignalP"/>
    </source>
</evidence>
<dbReference type="InterPro" id="IPR011990">
    <property type="entry name" value="TPR-like_helical_dom_sf"/>
</dbReference>
<dbReference type="PANTHER" id="PTHR11102:SF160">
    <property type="entry name" value="ERAD-ASSOCIATED E3 UBIQUITIN-PROTEIN LIGASE COMPONENT HRD3"/>
    <property type="match status" value="1"/>
</dbReference>
<keyword evidence="4" id="KW-1185">Reference proteome</keyword>
<dbReference type="AlphaFoldDB" id="A0AAW4FM87"/>
<reference evidence="3 4" key="1">
    <citation type="submission" date="2020-01" db="EMBL/GenBank/DDBJ databases">
        <title>Draft genome assembly of Ensifer adhaerens T173.</title>
        <authorList>
            <person name="Craig J.E."/>
            <person name="Stinchcombe J.R."/>
        </authorList>
    </citation>
    <scope>NUCLEOTIDE SEQUENCE [LARGE SCALE GENOMIC DNA]</scope>
    <source>
        <strain evidence="3 4">T173</strain>
    </source>
</reference>
<dbReference type="Pfam" id="PF08238">
    <property type="entry name" value="Sel1"/>
    <property type="match status" value="6"/>
</dbReference>
<dbReference type="Gene3D" id="1.25.40.10">
    <property type="entry name" value="Tetratricopeptide repeat domain"/>
    <property type="match status" value="2"/>
</dbReference>
<evidence type="ECO:0000256" key="1">
    <source>
        <dbReference type="SAM" id="MobiDB-lite"/>
    </source>
</evidence>
<feature type="chain" id="PRO_5043957960" evidence="2">
    <location>
        <begin position="29"/>
        <end position="389"/>
    </location>
</feature>
<dbReference type="InterPro" id="IPR006597">
    <property type="entry name" value="Sel1-like"/>
</dbReference>
<evidence type="ECO:0000313" key="4">
    <source>
        <dbReference type="Proteomes" id="UP000744980"/>
    </source>
</evidence>
<name>A0AAW4FM87_9HYPH</name>
<evidence type="ECO:0000313" key="3">
    <source>
        <dbReference type="EMBL" id="MBM3092569.1"/>
    </source>
</evidence>
<accession>A0AAW4FM87</accession>
<organism evidence="3 4">
    <name type="scientific">Ensifer canadensis</name>
    <dbReference type="NCBI Taxonomy" id="555315"/>
    <lineage>
        <taxon>Bacteria</taxon>
        <taxon>Pseudomonadati</taxon>
        <taxon>Pseudomonadota</taxon>
        <taxon>Alphaproteobacteria</taxon>
        <taxon>Hyphomicrobiales</taxon>
        <taxon>Rhizobiaceae</taxon>
        <taxon>Sinorhizobium/Ensifer group</taxon>
        <taxon>Ensifer</taxon>
    </lineage>
</organism>
<sequence>MLNRLSSKLSWGVALLAATAAVATPVRAQEKPAPVQELGVNADDSGAAKRGRITPFNGAAMPEEGTGKPVAKPADPADKKKAGDGTVPSQGVNVFDRMGAELPALPAEKPFAGKVDDAYGAFQRGYYLTAMDLALPRAQLGDPAAQTLVAEILQQGLGVVRNAKQAAFWYGQAAENGDPAAMFKYALILMEGRYVKRDRKKSEELMKKAADLGNGSAQFNYGQTLVADSPGPKGLKAAMPYYEKSAEQGIADAQYALSQIYLNVDGIDEGKRARAREWLLRAAHAGYDTAQLDIAIWMIEGIAGDRNLEDGFGWMKRAAEGGNVVAQNRLSHLYVNAIGTRPNPVEAAKWYVLSRRAGLKDDALEDFYLGLNEQQQKAALSAANKFRSS</sequence>